<evidence type="ECO:0000256" key="3">
    <source>
        <dbReference type="ARBA" id="ARBA00022737"/>
    </source>
</evidence>
<dbReference type="PANTHER" id="PTHR24113:SF12">
    <property type="entry name" value="RAN GTPASE-ACTIVATING PROTEIN 1"/>
    <property type="match status" value="1"/>
</dbReference>
<dbReference type="Proteomes" id="UP001515480">
    <property type="component" value="Unassembled WGS sequence"/>
</dbReference>
<dbReference type="GO" id="GO:0031267">
    <property type="term" value="F:small GTPase binding"/>
    <property type="evidence" value="ECO:0007669"/>
    <property type="project" value="TreeGrafter"/>
</dbReference>
<evidence type="ECO:0000256" key="1">
    <source>
        <dbReference type="ARBA" id="ARBA00022468"/>
    </source>
</evidence>
<dbReference type="GO" id="GO:0005096">
    <property type="term" value="F:GTPase activator activity"/>
    <property type="evidence" value="ECO:0007669"/>
    <property type="project" value="UniProtKB-KW"/>
</dbReference>
<protein>
    <submittedName>
        <fullName evidence="4">Uncharacterized protein</fullName>
    </submittedName>
</protein>
<accession>A0AB34JG18</accession>
<dbReference type="SMART" id="SM00368">
    <property type="entry name" value="LRR_RI"/>
    <property type="match status" value="4"/>
</dbReference>
<dbReference type="SUPFAM" id="SSF52047">
    <property type="entry name" value="RNI-like"/>
    <property type="match status" value="1"/>
</dbReference>
<dbReference type="GO" id="GO:0048471">
    <property type="term" value="C:perinuclear region of cytoplasm"/>
    <property type="evidence" value="ECO:0007669"/>
    <property type="project" value="TreeGrafter"/>
</dbReference>
<evidence type="ECO:0000313" key="5">
    <source>
        <dbReference type="Proteomes" id="UP001515480"/>
    </source>
</evidence>
<dbReference type="PANTHER" id="PTHR24113">
    <property type="entry name" value="RAN GTPASE-ACTIVATING PROTEIN 1"/>
    <property type="match status" value="1"/>
</dbReference>
<dbReference type="AlphaFoldDB" id="A0AB34JG18"/>
<proteinExistence type="predicted"/>
<name>A0AB34JG18_PRYPA</name>
<evidence type="ECO:0000256" key="2">
    <source>
        <dbReference type="ARBA" id="ARBA00022614"/>
    </source>
</evidence>
<organism evidence="4 5">
    <name type="scientific">Prymnesium parvum</name>
    <name type="common">Toxic golden alga</name>
    <dbReference type="NCBI Taxonomy" id="97485"/>
    <lineage>
        <taxon>Eukaryota</taxon>
        <taxon>Haptista</taxon>
        <taxon>Haptophyta</taxon>
        <taxon>Prymnesiophyceae</taxon>
        <taxon>Prymnesiales</taxon>
        <taxon>Prymnesiaceae</taxon>
        <taxon>Prymnesium</taxon>
    </lineage>
</organism>
<dbReference type="InterPro" id="IPR001611">
    <property type="entry name" value="Leu-rich_rpt"/>
</dbReference>
<evidence type="ECO:0000313" key="4">
    <source>
        <dbReference type="EMBL" id="KAL1520580.1"/>
    </source>
</evidence>
<dbReference type="Pfam" id="PF13516">
    <property type="entry name" value="LRR_6"/>
    <property type="match status" value="4"/>
</dbReference>
<dbReference type="GO" id="GO:0006913">
    <property type="term" value="P:nucleocytoplasmic transport"/>
    <property type="evidence" value="ECO:0007669"/>
    <property type="project" value="TreeGrafter"/>
</dbReference>
<dbReference type="GO" id="GO:0005634">
    <property type="term" value="C:nucleus"/>
    <property type="evidence" value="ECO:0007669"/>
    <property type="project" value="TreeGrafter"/>
</dbReference>
<sequence>MLCSSSKLTKLYLNENQIGDEGLASLAGGMLPGGASGLEELRLSFNRFGDRGAQALADCWKRGGGRHLRHVLLASNRIGDAGAIAFAGAVDETPLLQVLTFGNAMGGNLIGDDGARALANSVVDAMPHMIELNLKLNPISPQTRQEIYSLLLNRNVLLIDLP</sequence>
<dbReference type="EMBL" id="JBGBPQ010000008">
    <property type="protein sequence ID" value="KAL1520580.1"/>
    <property type="molecule type" value="Genomic_DNA"/>
</dbReference>
<keyword evidence="3" id="KW-0677">Repeat</keyword>
<gene>
    <name evidence="4" type="ORF">AB1Y20_022156</name>
</gene>
<dbReference type="GO" id="GO:0005829">
    <property type="term" value="C:cytosol"/>
    <property type="evidence" value="ECO:0007669"/>
    <property type="project" value="TreeGrafter"/>
</dbReference>
<comment type="caution">
    <text evidence="4">The sequence shown here is derived from an EMBL/GenBank/DDBJ whole genome shotgun (WGS) entry which is preliminary data.</text>
</comment>
<dbReference type="InterPro" id="IPR032675">
    <property type="entry name" value="LRR_dom_sf"/>
</dbReference>
<dbReference type="Gene3D" id="3.80.10.10">
    <property type="entry name" value="Ribonuclease Inhibitor"/>
    <property type="match status" value="1"/>
</dbReference>
<keyword evidence="1" id="KW-0343">GTPase activation</keyword>
<reference evidence="4 5" key="1">
    <citation type="journal article" date="2024" name="Science">
        <title>Giant polyketide synthase enzymes in the biosynthesis of giant marine polyether toxins.</title>
        <authorList>
            <person name="Fallon T.R."/>
            <person name="Shende V.V."/>
            <person name="Wierzbicki I.H."/>
            <person name="Pendleton A.L."/>
            <person name="Watervoot N.F."/>
            <person name="Auber R.P."/>
            <person name="Gonzalez D.J."/>
            <person name="Wisecaver J.H."/>
            <person name="Moore B.S."/>
        </authorList>
    </citation>
    <scope>NUCLEOTIDE SEQUENCE [LARGE SCALE GENOMIC DNA]</scope>
    <source>
        <strain evidence="4 5">12B1</strain>
    </source>
</reference>
<dbReference type="InterPro" id="IPR027038">
    <property type="entry name" value="RanGap"/>
</dbReference>
<keyword evidence="2" id="KW-0433">Leucine-rich repeat</keyword>
<keyword evidence="5" id="KW-1185">Reference proteome</keyword>